<evidence type="ECO:0000313" key="2">
    <source>
        <dbReference type="Proteomes" id="UP000199372"/>
    </source>
</evidence>
<gene>
    <name evidence="1" type="ORF">SAMN04488011_10431</name>
</gene>
<name>A0A1H8GCN2_9RHOB</name>
<accession>A0A1H8GCN2</accession>
<dbReference type="Proteomes" id="UP000199372">
    <property type="component" value="Unassembled WGS sequence"/>
</dbReference>
<reference evidence="2" key="1">
    <citation type="submission" date="2016-10" db="EMBL/GenBank/DDBJ databases">
        <authorList>
            <person name="Varghese N."/>
            <person name="Submissions S."/>
        </authorList>
    </citation>
    <scope>NUCLEOTIDE SEQUENCE [LARGE SCALE GENOMIC DNA]</scope>
    <source>
        <strain evidence="2">DSM 26893</strain>
    </source>
</reference>
<dbReference type="AlphaFoldDB" id="A0A1H8GCN2"/>
<keyword evidence="2" id="KW-1185">Reference proteome</keyword>
<dbReference type="EMBL" id="FOCM01000004">
    <property type="protein sequence ID" value="SEN41786.1"/>
    <property type="molecule type" value="Genomic_DNA"/>
</dbReference>
<organism evidence="1 2">
    <name type="scientific">Palleronia pelagia</name>
    <dbReference type="NCBI Taxonomy" id="387096"/>
    <lineage>
        <taxon>Bacteria</taxon>
        <taxon>Pseudomonadati</taxon>
        <taxon>Pseudomonadota</taxon>
        <taxon>Alphaproteobacteria</taxon>
        <taxon>Rhodobacterales</taxon>
        <taxon>Roseobacteraceae</taxon>
        <taxon>Palleronia</taxon>
    </lineage>
</organism>
<dbReference type="RefSeq" id="WP_269085819.1">
    <property type="nucleotide sequence ID" value="NZ_FOCM01000004.1"/>
</dbReference>
<sequence length="44" mass="4623">MSKAVKITLGLSVAAFLGACSQPEPEPVFVEPAPVVAEPTYSKY</sequence>
<evidence type="ECO:0000313" key="1">
    <source>
        <dbReference type="EMBL" id="SEN41786.1"/>
    </source>
</evidence>
<proteinExistence type="predicted"/>
<protein>
    <recommendedName>
        <fullName evidence="3">Lipoprotein</fullName>
    </recommendedName>
</protein>
<evidence type="ECO:0008006" key="3">
    <source>
        <dbReference type="Google" id="ProtNLM"/>
    </source>
</evidence>
<dbReference type="PROSITE" id="PS51257">
    <property type="entry name" value="PROKAR_LIPOPROTEIN"/>
    <property type="match status" value="1"/>
</dbReference>